<comment type="subunit">
    <text evidence="2">The avian keratins (F-ker, S-ker, C-ker and B-ker) are a complex mixture of very similar polypeptides.</text>
</comment>
<gene>
    <name evidence="5" type="ORF">WISP_37707</name>
</gene>
<reference evidence="5" key="1">
    <citation type="submission" date="2019-10" db="EMBL/GenBank/DDBJ databases">
        <authorList>
            <person name="Soares A.E.R."/>
            <person name="Aleixo A."/>
            <person name="Schneider P."/>
            <person name="Miyaki C.Y."/>
            <person name="Schneider M.P."/>
            <person name="Mello C."/>
            <person name="Vasconcelos A.T.R."/>
        </authorList>
    </citation>
    <scope>NUCLEOTIDE SEQUENCE</scope>
    <source>
        <tissue evidence="5">Muscle</tissue>
    </source>
</reference>
<keyword evidence="3" id="KW-0416">Keratin</keyword>
<dbReference type="Pfam" id="PF02422">
    <property type="entry name" value="Keratin"/>
    <property type="match status" value="1"/>
</dbReference>
<dbReference type="Proteomes" id="UP001145742">
    <property type="component" value="Unassembled WGS sequence"/>
</dbReference>
<evidence type="ECO:0000256" key="2">
    <source>
        <dbReference type="ARBA" id="ARBA00011806"/>
    </source>
</evidence>
<proteinExistence type="inferred from homology"/>
<dbReference type="InterPro" id="IPR003461">
    <property type="entry name" value="Keratin"/>
</dbReference>
<keyword evidence="6" id="KW-1185">Reference proteome</keyword>
<comment type="similarity">
    <text evidence="1">Belongs to the avian keratin family.</text>
</comment>
<protein>
    <submittedName>
        <fullName evidence="5">Uncharacterized protein</fullName>
    </submittedName>
</protein>
<accession>A0ABQ9DJA1</accession>
<evidence type="ECO:0000313" key="5">
    <source>
        <dbReference type="EMBL" id="KAJ7422484.1"/>
    </source>
</evidence>
<evidence type="ECO:0000256" key="3">
    <source>
        <dbReference type="ARBA" id="ARBA00022744"/>
    </source>
</evidence>
<dbReference type="PANTHER" id="PTHR31203:SF1">
    <property type="entry name" value="BETA-KERATIN-RELATED PROTEIN-RELATED"/>
    <property type="match status" value="1"/>
</dbReference>
<keyword evidence="4" id="KW-0007">Acetylation</keyword>
<evidence type="ECO:0000256" key="1">
    <source>
        <dbReference type="ARBA" id="ARBA00008702"/>
    </source>
</evidence>
<organism evidence="5 6">
    <name type="scientific">Willisornis vidua</name>
    <name type="common">Xingu scale-backed antbird</name>
    <dbReference type="NCBI Taxonomy" id="1566151"/>
    <lineage>
        <taxon>Eukaryota</taxon>
        <taxon>Metazoa</taxon>
        <taxon>Chordata</taxon>
        <taxon>Craniata</taxon>
        <taxon>Vertebrata</taxon>
        <taxon>Euteleostomi</taxon>
        <taxon>Archelosauria</taxon>
        <taxon>Archosauria</taxon>
        <taxon>Dinosauria</taxon>
        <taxon>Saurischia</taxon>
        <taxon>Theropoda</taxon>
        <taxon>Coelurosauria</taxon>
        <taxon>Aves</taxon>
        <taxon>Neognathae</taxon>
        <taxon>Neoaves</taxon>
        <taxon>Telluraves</taxon>
        <taxon>Australaves</taxon>
        <taxon>Passeriformes</taxon>
        <taxon>Thamnophilidae</taxon>
        <taxon>Willisornis</taxon>
    </lineage>
</organism>
<dbReference type="PANTHER" id="PTHR31203">
    <property type="entry name" value="BETA-KERATIN-RELATED PROTEIN-RELATED"/>
    <property type="match status" value="1"/>
</dbReference>
<name>A0ABQ9DJA1_9PASS</name>
<dbReference type="EMBL" id="WHWB01033016">
    <property type="protein sequence ID" value="KAJ7422484.1"/>
    <property type="molecule type" value="Genomic_DNA"/>
</dbReference>
<sequence>MEKDLEGFWNHPLGSIQAGDEQMEKDLEGLMGQLPASIQMGKDLEGLVGQPPGSIQMEKALEGLVRQRLDLAMGSPGLVRSSSTFVNQPPPVVVTFPGPILSSFPQDSVVGSAGAPVVGGSGSPLGYGGYGYGGYGYGGYGSLGYGGLYGYGGSSLGYGGLWGYGGSSLGYGGLWGCGSSRGLYGYGRSFGSCSPYSYRSYRSCGVFPKCVGPSAEFHVGDREEALTLLRPLLNLEINKEGVSGVNKSHKGIEDPKETFPSLGLMAKKLSPSGEQTSFAIKSGQAKEEHQDNSCCNAEDVNGMITGMGMAPPEMKEVPVTKRPHRVSRDLGATNKQRVSKTLRTYVAC</sequence>
<evidence type="ECO:0000256" key="4">
    <source>
        <dbReference type="ARBA" id="ARBA00022990"/>
    </source>
</evidence>
<comment type="caution">
    <text evidence="5">The sequence shown here is derived from an EMBL/GenBank/DDBJ whole genome shotgun (WGS) entry which is preliminary data.</text>
</comment>
<evidence type="ECO:0000313" key="6">
    <source>
        <dbReference type="Proteomes" id="UP001145742"/>
    </source>
</evidence>